<evidence type="ECO:0000313" key="3">
    <source>
        <dbReference type="Proteomes" id="UP001523262"/>
    </source>
</evidence>
<comment type="caution">
    <text evidence="2">The sequence shown here is derived from an EMBL/GenBank/DDBJ whole genome shotgun (WGS) entry which is preliminary data.</text>
</comment>
<organism evidence="2 3">
    <name type="scientific">Neobacillus pocheonensis</name>
    <dbReference type="NCBI Taxonomy" id="363869"/>
    <lineage>
        <taxon>Bacteria</taxon>
        <taxon>Bacillati</taxon>
        <taxon>Bacillota</taxon>
        <taxon>Bacilli</taxon>
        <taxon>Bacillales</taxon>
        <taxon>Bacillaceae</taxon>
        <taxon>Neobacillus</taxon>
    </lineage>
</organism>
<reference evidence="2 3" key="1">
    <citation type="submission" date="2022-06" db="EMBL/GenBank/DDBJ databases">
        <authorList>
            <person name="Jeon C.O."/>
        </authorList>
    </citation>
    <scope>NUCLEOTIDE SEQUENCE [LARGE SCALE GENOMIC DNA]</scope>
    <source>
        <strain evidence="2 3">KCTC 13943</strain>
    </source>
</reference>
<dbReference type="PANTHER" id="PTHR37804">
    <property type="entry name" value="CDAA REGULATORY PROTEIN CDAR"/>
    <property type="match status" value="1"/>
</dbReference>
<feature type="region of interest" description="Disordered" evidence="1">
    <location>
        <begin position="128"/>
        <end position="150"/>
    </location>
</feature>
<dbReference type="InterPro" id="IPR012505">
    <property type="entry name" value="YbbR"/>
</dbReference>
<dbReference type="Proteomes" id="UP001523262">
    <property type="component" value="Unassembled WGS sequence"/>
</dbReference>
<sequence>MDTSSLQNMLWLKLGSYFFITQAIEEYFVQCKADLAKEGIPLTLPEMAVTFKVSDNDWLQMTSIAPYQLGLYVQLPDQSKPTFIQASLATAPVVVAVQNPMTKVTAENSPEYALFKFFHVNPNKLNQLSGNNSNTSGTPAPNTNNETIKNSKTVPINIVQTGTPQPGMTISITLDTKQAVIIGSEDVLKNTDSVKVELDVSHIYDNSTWTVPVIIANGVTEVTPQLVKAIVTVTKQ</sequence>
<dbReference type="InterPro" id="IPR053154">
    <property type="entry name" value="c-di-AMP_regulator"/>
</dbReference>
<dbReference type="Gene3D" id="2.170.120.40">
    <property type="entry name" value="YbbR-like domain"/>
    <property type="match status" value="1"/>
</dbReference>
<dbReference type="Pfam" id="PF07949">
    <property type="entry name" value="YbbR"/>
    <property type="match status" value="1"/>
</dbReference>
<dbReference type="EMBL" id="JAMQCR010000002">
    <property type="protein sequence ID" value="MCM2535189.1"/>
    <property type="molecule type" value="Genomic_DNA"/>
</dbReference>
<accession>A0ABT0WGK7</accession>
<dbReference type="PANTHER" id="PTHR37804:SF1">
    <property type="entry name" value="CDAA REGULATORY PROTEIN CDAR"/>
    <property type="match status" value="1"/>
</dbReference>
<evidence type="ECO:0000313" key="2">
    <source>
        <dbReference type="EMBL" id="MCM2535189.1"/>
    </source>
</evidence>
<proteinExistence type="predicted"/>
<protein>
    <submittedName>
        <fullName evidence="2">CdaR family protein</fullName>
    </submittedName>
</protein>
<name>A0ABT0WGK7_9BACI</name>
<keyword evidence="3" id="KW-1185">Reference proteome</keyword>
<evidence type="ECO:0000256" key="1">
    <source>
        <dbReference type="SAM" id="MobiDB-lite"/>
    </source>
</evidence>
<gene>
    <name evidence="2" type="ORF">NDK43_26110</name>
</gene>